<dbReference type="GO" id="GO:0005634">
    <property type="term" value="C:nucleus"/>
    <property type="evidence" value="ECO:0007669"/>
    <property type="project" value="UniProtKB-SubCell"/>
</dbReference>
<evidence type="ECO:0000256" key="15">
    <source>
        <dbReference type="ARBA" id="ARBA00023204"/>
    </source>
</evidence>
<evidence type="ECO:0000256" key="8">
    <source>
        <dbReference type="ARBA" id="ARBA00022763"/>
    </source>
</evidence>
<feature type="compositionally biased region" description="Basic and acidic residues" evidence="17">
    <location>
        <begin position="541"/>
        <end position="558"/>
    </location>
</feature>
<dbReference type="Pfam" id="PF13589">
    <property type="entry name" value="HATPase_c_3"/>
    <property type="match status" value="1"/>
</dbReference>
<keyword evidence="5" id="KW-0540">Nuclease</keyword>
<evidence type="ECO:0000256" key="10">
    <source>
        <dbReference type="ARBA" id="ARBA00022840"/>
    </source>
</evidence>
<evidence type="ECO:0000256" key="12">
    <source>
        <dbReference type="ARBA" id="ARBA00022884"/>
    </source>
</evidence>
<keyword evidence="16" id="KW-0539">Nucleus</keyword>
<evidence type="ECO:0000256" key="13">
    <source>
        <dbReference type="ARBA" id="ARBA00023054"/>
    </source>
</evidence>
<dbReference type="GO" id="GO:0031047">
    <property type="term" value="P:regulatory ncRNA-mediated gene silencing"/>
    <property type="evidence" value="ECO:0007669"/>
    <property type="project" value="UniProtKB-KW"/>
</dbReference>
<name>R0EVW6_9BRAS</name>
<dbReference type="Pfam" id="PF17942">
    <property type="entry name" value="Morc6_S5"/>
    <property type="match status" value="1"/>
</dbReference>
<keyword evidence="7" id="KW-0255">Endonuclease</keyword>
<dbReference type="GO" id="GO:0005524">
    <property type="term" value="F:ATP binding"/>
    <property type="evidence" value="ECO:0007669"/>
    <property type="project" value="UniProtKB-KW"/>
</dbReference>
<evidence type="ECO:0000256" key="1">
    <source>
        <dbReference type="ARBA" id="ARBA00001936"/>
    </source>
</evidence>
<keyword evidence="6" id="KW-0547">Nucleotide-binding</keyword>
<evidence type="ECO:0000256" key="2">
    <source>
        <dbReference type="ARBA" id="ARBA00001946"/>
    </source>
</evidence>
<keyword evidence="8" id="KW-0227">DNA damage</keyword>
<evidence type="ECO:0000256" key="4">
    <source>
        <dbReference type="ARBA" id="ARBA00007845"/>
    </source>
</evidence>
<evidence type="ECO:0000256" key="5">
    <source>
        <dbReference type="ARBA" id="ARBA00022722"/>
    </source>
</evidence>
<dbReference type="GO" id="GO:0006325">
    <property type="term" value="P:chromatin organization"/>
    <property type="evidence" value="ECO:0007669"/>
    <property type="project" value="UniProtKB-KW"/>
</dbReference>
<dbReference type="Gene3D" id="3.30.565.10">
    <property type="entry name" value="Histidine kinase-like ATPase, C-terminal domain"/>
    <property type="match status" value="1"/>
</dbReference>
<dbReference type="InterPro" id="IPR041006">
    <property type="entry name" value="Morc_S5"/>
</dbReference>
<feature type="region of interest" description="Disordered" evidence="17">
    <location>
        <begin position="534"/>
        <end position="576"/>
    </location>
</feature>
<feature type="domain" description="Morc S5" evidence="18">
    <location>
        <begin position="380"/>
        <end position="524"/>
    </location>
</feature>
<dbReference type="Proteomes" id="UP000029121">
    <property type="component" value="Unassembled WGS sequence"/>
</dbReference>
<keyword evidence="11" id="KW-0156">Chromatin regulator</keyword>
<keyword evidence="12" id="KW-0694">RNA-binding</keyword>
<dbReference type="GO" id="GO:0031349">
    <property type="term" value="P:positive regulation of defense response"/>
    <property type="evidence" value="ECO:0007669"/>
    <property type="project" value="UniProtKB-ARBA"/>
</dbReference>
<evidence type="ECO:0000256" key="14">
    <source>
        <dbReference type="ARBA" id="ARBA00023158"/>
    </source>
</evidence>
<comment type="cofactor">
    <cofactor evidence="1">
        <name>Mn(2+)</name>
        <dbReference type="ChEBI" id="CHEBI:29035"/>
    </cofactor>
</comment>
<reference evidence="20" key="1">
    <citation type="journal article" date="2013" name="Nat. Genet.">
        <title>The Capsella rubella genome and the genomic consequences of rapid mating system evolution.</title>
        <authorList>
            <person name="Slotte T."/>
            <person name="Hazzouri K.M."/>
            <person name="Agren J.A."/>
            <person name="Koenig D."/>
            <person name="Maumus F."/>
            <person name="Guo Y.L."/>
            <person name="Steige K."/>
            <person name="Platts A.E."/>
            <person name="Escobar J.S."/>
            <person name="Newman L.K."/>
            <person name="Wang W."/>
            <person name="Mandakova T."/>
            <person name="Vello E."/>
            <person name="Smith L.M."/>
            <person name="Henz S.R."/>
            <person name="Steffen J."/>
            <person name="Takuno S."/>
            <person name="Brandvain Y."/>
            <person name="Coop G."/>
            <person name="Andolfatto P."/>
            <person name="Hu T.T."/>
            <person name="Blanchette M."/>
            <person name="Clark R.M."/>
            <person name="Quesneville H."/>
            <person name="Nordborg M."/>
            <person name="Gaut B.S."/>
            <person name="Lysak M.A."/>
            <person name="Jenkins J."/>
            <person name="Grimwood J."/>
            <person name="Chapman J."/>
            <person name="Prochnik S."/>
            <person name="Shu S."/>
            <person name="Rokhsar D."/>
            <person name="Schmutz J."/>
            <person name="Weigel D."/>
            <person name="Wright S.I."/>
        </authorList>
    </citation>
    <scope>NUCLEOTIDE SEQUENCE [LARGE SCALE GENOMIC DNA]</scope>
    <source>
        <strain evidence="20">cv. Monte Gargano</strain>
    </source>
</reference>
<comment type="cofactor">
    <cofactor evidence="2">
        <name>Mg(2+)</name>
        <dbReference type="ChEBI" id="CHEBI:18420"/>
    </cofactor>
</comment>
<keyword evidence="13" id="KW-0175">Coiled coil</keyword>
<sequence>QEDQVPTSTTFSTSKPTAGNRTIPPRDVTDLSSVDEGGSEFGEIGTADAESVVRRTGSDVSATKRARSDPIASPAKKRAIVFPDCLKPSDLAHPATPCNVGATPSSQFSKAGDWEGMSGGNWEVSAGGFDRVRVHPKYLHTNATCHTWSLGAFAELLDNAYDEVRTGATFVNVDVLQNRKDGRKMILIEDDGGGMNAEMMRHCMSLGYSAKSKIEGTIGKYGNGFKSSTMRLGADVIVFSRCLGKDGKSLTKSIGLLSYTFLRSTGREEIVVPMLEYERSGFEWCPMRSSASDWEKNVETMVQWSPFATEEDLLRQLNLVKNHGTRIIIYNLWEDDQGMLELDFDTDPHDIQLRGVNRDEKNIDMASKNPNSRHFLTYKYSLRSYASILYKKVTGGFRIILRGKYIEYHDIVNDMMLTKKDTYHPQNRDGECANNSSLSAEVTIGFVKDAKHHLDVQGFNVYHQHRLIMPFWRVWNAAGSDGRGVIGVLNANFIEPSHDKQGFVTGKVLSRLQAKLLKMQKDYWRANCGKIGYAPRQGKNSAKDTNDRESSPEHDPKLENSSSESNKRATPPGACDVEVINSDNDYDCDSLPEINLNELPEVPVTDLTEAPVTDLTEAPVTDLTEAPVTELTEVPVTELTEIPVTELTELPEKSSELLKPQSSSLTLSQLEEENKTLKERLARKEELFILLQMDLQSEREFRKTLEAELTTLTNDFFPSLRADLEKVGKELNPTHNS</sequence>
<protein>
    <recommendedName>
        <fullName evidence="18">Morc S5 domain-containing protein</fullName>
    </recommendedName>
</protein>
<proteinExistence type="inferred from homology"/>
<dbReference type="AlphaFoldDB" id="R0EVW6"/>
<evidence type="ECO:0000313" key="19">
    <source>
        <dbReference type="EMBL" id="EOA12966.1"/>
    </source>
</evidence>
<evidence type="ECO:0000256" key="17">
    <source>
        <dbReference type="SAM" id="MobiDB-lite"/>
    </source>
</evidence>
<evidence type="ECO:0000313" key="20">
    <source>
        <dbReference type="Proteomes" id="UP000029121"/>
    </source>
</evidence>
<comment type="subcellular location">
    <subcellularLocation>
        <location evidence="3">Nucleus</location>
    </subcellularLocation>
</comment>
<evidence type="ECO:0000256" key="16">
    <source>
        <dbReference type="ARBA" id="ARBA00023242"/>
    </source>
</evidence>
<keyword evidence="20" id="KW-1185">Reference proteome</keyword>
<keyword evidence="14" id="KW-0943">RNA-mediated gene silencing</keyword>
<gene>
    <name evidence="19" type="ORF">CARUB_v10025950mg</name>
</gene>
<feature type="region of interest" description="Disordered" evidence="17">
    <location>
        <begin position="1"/>
        <end position="73"/>
    </location>
</feature>
<dbReference type="eggNOG" id="KOG1845">
    <property type="taxonomic scope" value="Eukaryota"/>
</dbReference>
<comment type="similarity">
    <text evidence="4">Belongs to the MORC ATPase protein family.</text>
</comment>
<evidence type="ECO:0000256" key="3">
    <source>
        <dbReference type="ARBA" id="ARBA00004123"/>
    </source>
</evidence>
<accession>R0EVW6</accession>
<evidence type="ECO:0000256" key="9">
    <source>
        <dbReference type="ARBA" id="ARBA00022801"/>
    </source>
</evidence>
<dbReference type="InterPro" id="IPR036890">
    <property type="entry name" value="HATPase_C_sf"/>
</dbReference>
<evidence type="ECO:0000259" key="18">
    <source>
        <dbReference type="Pfam" id="PF17942"/>
    </source>
</evidence>
<evidence type="ECO:0000256" key="11">
    <source>
        <dbReference type="ARBA" id="ARBA00022853"/>
    </source>
</evidence>
<dbReference type="GO" id="GO:0004519">
    <property type="term" value="F:endonuclease activity"/>
    <property type="evidence" value="ECO:0007669"/>
    <property type="project" value="UniProtKB-KW"/>
</dbReference>
<dbReference type="SUPFAM" id="SSF55874">
    <property type="entry name" value="ATPase domain of HSP90 chaperone/DNA topoisomerase II/histidine kinase"/>
    <property type="match status" value="1"/>
</dbReference>
<feature type="non-terminal residue" evidence="19">
    <location>
        <position position="1"/>
    </location>
</feature>
<keyword evidence="15" id="KW-0234">DNA repair</keyword>
<dbReference type="STRING" id="81985.R0EVW6"/>
<evidence type="ECO:0000256" key="6">
    <source>
        <dbReference type="ARBA" id="ARBA00022741"/>
    </source>
</evidence>
<dbReference type="GO" id="GO:0006281">
    <property type="term" value="P:DNA repair"/>
    <property type="evidence" value="ECO:0007669"/>
    <property type="project" value="UniProtKB-KW"/>
</dbReference>
<dbReference type="FunFam" id="3.30.565.10:FF:000075">
    <property type="entry name" value="MORC family CW-type zinc finger protein 4"/>
    <property type="match status" value="1"/>
</dbReference>
<dbReference type="GO" id="GO:0016887">
    <property type="term" value="F:ATP hydrolysis activity"/>
    <property type="evidence" value="ECO:0007669"/>
    <property type="project" value="InterPro"/>
</dbReference>
<keyword evidence="10" id="KW-0067">ATP-binding</keyword>
<keyword evidence="9" id="KW-0378">Hydrolase</keyword>
<dbReference type="PANTHER" id="PTHR23336:SF58">
    <property type="entry name" value="PROTEIN MICRORCHIDIA 4"/>
    <property type="match status" value="1"/>
</dbReference>
<organism evidence="19 20">
    <name type="scientific">Capsella rubella</name>
    <dbReference type="NCBI Taxonomy" id="81985"/>
    <lineage>
        <taxon>Eukaryota</taxon>
        <taxon>Viridiplantae</taxon>
        <taxon>Streptophyta</taxon>
        <taxon>Embryophyta</taxon>
        <taxon>Tracheophyta</taxon>
        <taxon>Spermatophyta</taxon>
        <taxon>Magnoliopsida</taxon>
        <taxon>eudicotyledons</taxon>
        <taxon>Gunneridae</taxon>
        <taxon>Pentapetalae</taxon>
        <taxon>rosids</taxon>
        <taxon>malvids</taxon>
        <taxon>Brassicales</taxon>
        <taxon>Brassicaceae</taxon>
        <taxon>Camelineae</taxon>
        <taxon>Capsella</taxon>
    </lineage>
</organism>
<dbReference type="PANTHER" id="PTHR23336">
    <property type="entry name" value="ZINC FINGER CW-TYPE COILED-COIL DOMAIN PROTEIN 3"/>
    <property type="match status" value="1"/>
</dbReference>
<dbReference type="GO" id="GO:0003723">
    <property type="term" value="F:RNA binding"/>
    <property type="evidence" value="ECO:0007669"/>
    <property type="project" value="UniProtKB-KW"/>
</dbReference>
<evidence type="ECO:0000256" key="7">
    <source>
        <dbReference type="ARBA" id="ARBA00022759"/>
    </source>
</evidence>
<dbReference type="EMBL" id="KB870812">
    <property type="protein sequence ID" value="EOA12966.1"/>
    <property type="molecule type" value="Genomic_DNA"/>
</dbReference>
<dbReference type="InterPro" id="IPR045261">
    <property type="entry name" value="MORC_ATPase"/>
</dbReference>